<evidence type="ECO:0000313" key="5">
    <source>
        <dbReference type="Proteomes" id="UP001191082"/>
    </source>
</evidence>
<dbReference type="Proteomes" id="UP001191082">
    <property type="component" value="Unassembled WGS sequence"/>
</dbReference>
<comment type="caution">
    <text evidence="4">The sequence shown here is derived from an EMBL/GenBank/DDBJ whole genome shotgun (WGS) entry which is preliminary data.</text>
</comment>
<organism evidence="4 5">
    <name type="scientific">Arenibacterium halophilum</name>
    <dbReference type="NCBI Taxonomy" id="2583821"/>
    <lineage>
        <taxon>Bacteria</taxon>
        <taxon>Pseudomonadati</taxon>
        <taxon>Pseudomonadota</taxon>
        <taxon>Alphaproteobacteria</taxon>
        <taxon>Rhodobacterales</taxon>
        <taxon>Paracoccaceae</taxon>
        <taxon>Arenibacterium</taxon>
    </lineage>
</organism>
<dbReference type="Pfam" id="PF13550">
    <property type="entry name" value="Phage-tail_3"/>
    <property type="match status" value="1"/>
</dbReference>
<dbReference type="EMBL" id="VCPC01000010">
    <property type="protein sequence ID" value="TMV07320.1"/>
    <property type="molecule type" value="Genomic_DNA"/>
</dbReference>
<sequence length="973" mass="104833">MIQTFVALLIVALLVPAPAAAEPVTAAIALALGGGTAAVAAAGFIVRLGVSFIFSALASALAGKPAAQRPSGIKTDVTTTGGVNAESFILGRYATAGNLAAPPYSHPNDGSVPNQYLTYVIDIADKPGVTFNRMILNGEYITDWQASDGDHDQEGVIENSVPHVFLTWHDGTQVAADAYMMANYDSYPDRPWTADMVGAGITYAVVTFRYNRELFNSLPGVRFEVDGVPLYDPRADTTVGGSGAQRWDDPETWTQTTNPAVMIYNILRGIALSGGRSWGGKVAAEDLPLDNWFAAMNECDVVVSLKSGGSQKQYRAGLEVAVDAQPSEVIDDLLNACSAEMTEFGGVYKIRVGPPALPTYVFSDDDIILDRPEVLRPYPGLEGVFNAVHADFPSPAALWESRDAPPRYDTAAEAEDGRQLVADVSLPAVYDQRQVQRLTKAWLADSRRFRQHSLALPPEAVTLEPLDTVSWTSVRHSYSAKLFEVGELSDDPRTLIQSLSIRERDGGDFAWVPASDEFDVFDPATAPVRPADRYLTDFTALGDTIEAPSGALRPVLRLSWDETLLHETESIGFEIERASDLSDVASGVIDNPLRGKKTVRGLMPNTQYRVRARILGRKPGLWTGWVTATTPNTLLQAMDIAEEGILSYHIDVPDFASLWVDQGHEDDRYARSGPFTYADAPASYESERVIEVSGAAGAFGIVFGPKFDIDPAGETFHFDYEGDLDGGSGVMFLQIQASTKGRKNFASGTYFSSAGGVTITSTARTRVNGTVTIPAGYRSARVQLVKGSDGTATVARFGRLAVYRQNAEKKIRNGNLPGVKIVNLDITGDKIADNAVSLGGLAKATAGRKVGVDTSFAAKIVTEIDVGYLSEDYFWTVSGFAEIRGDTSVGATTYFGLQETIYDPGSSSSAIGTVDSDASDAWKKVEVTQQFHRGGSDYGYAFGLHFDCDRTVAQLTQNNVRRVALVLRANPAK</sequence>
<reference evidence="4 5" key="1">
    <citation type="submission" date="2019-05" db="EMBL/GenBank/DDBJ databases">
        <title>Marivita sp. nov. isolated from sea sediment.</title>
        <authorList>
            <person name="Kim W."/>
        </authorList>
    </citation>
    <scope>NUCLEOTIDE SEQUENCE [LARGE SCALE GENOMIC DNA]</scope>
    <source>
        <strain evidence="4 5">CAU 1492</strain>
    </source>
</reference>
<accession>A0ABY2WX34</accession>
<dbReference type="InterPro" id="IPR032876">
    <property type="entry name" value="J_dom"/>
</dbReference>
<evidence type="ECO:0000259" key="3">
    <source>
        <dbReference type="Pfam" id="PF13550"/>
    </source>
</evidence>
<keyword evidence="2" id="KW-0732">Signal</keyword>
<feature type="transmembrane region" description="Helical" evidence="1">
    <location>
        <begin position="37"/>
        <end position="62"/>
    </location>
</feature>
<keyword evidence="5" id="KW-1185">Reference proteome</keyword>
<keyword evidence="1" id="KW-1133">Transmembrane helix</keyword>
<keyword evidence="1" id="KW-0472">Membrane</keyword>
<feature type="domain" description="Tip attachment protein J" evidence="3">
    <location>
        <begin position="326"/>
        <end position="474"/>
    </location>
</feature>
<protein>
    <recommendedName>
        <fullName evidence="3">Tip attachment protein J domain-containing protein</fullName>
    </recommendedName>
</protein>
<evidence type="ECO:0000256" key="2">
    <source>
        <dbReference type="SAM" id="SignalP"/>
    </source>
</evidence>
<dbReference type="RefSeq" id="WP_138866004.1">
    <property type="nucleotide sequence ID" value="NZ_VCPC01000010.1"/>
</dbReference>
<gene>
    <name evidence="4" type="ORF">FGK64_21965</name>
</gene>
<evidence type="ECO:0000313" key="4">
    <source>
        <dbReference type="EMBL" id="TMV07320.1"/>
    </source>
</evidence>
<feature type="signal peptide" evidence="2">
    <location>
        <begin position="1"/>
        <end position="21"/>
    </location>
</feature>
<keyword evidence="1" id="KW-0812">Transmembrane</keyword>
<name>A0ABY2WX34_9RHOB</name>
<feature type="chain" id="PRO_5046367588" description="Tip attachment protein J domain-containing protein" evidence="2">
    <location>
        <begin position="22"/>
        <end position="973"/>
    </location>
</feature>
<dbReference type="CDD" id="cd00063">
    <property type="entry name" value="FN3"/>
    <property type="match status" value="1"/>
</dbReference>
<proteinExistence type="predicted"/>
<evidence type="ECO:0000256" key="1">
    <source>
        <dbReference type="SAM" id="Phobius"/>
    </source>
</evidence>
<dbReference type="InterPro" id="IPR003961">
    <property type="entry name" value="FN3_dom"/>
</dbReference>